<evidence type="ECO:0000256" key="4">
    <source>
        <dbReference type="ARBA" id="ARBA00023136"/>
    </source>
</evidence>
<dbReference type="InterPro" id="IPR002645">
    <property type="entry name" value="STAS_dom"/>
</dbReference>
<dbReference type="InterPro" id="IPR001902">
    <property type="entry name" value="SLC26A/SulP_fam"/>
</dbReference>
<reference evidence="8 9" key="1">
    <citation type="journal article" date="2003" name="Genome Res.">
        <title>Comparative complete genome sequence analysis of the amino acid replacements responsible for the thermostability of Corynebacterium efficiens.</title>
        <authorList>
            <person name="Nishio Y."/>
            <person name="Nakamura Y."/>
            <person name="Kawarabayasi Y."/>
            <person name="Usuda Y."/>
            <person name="Kimura E."/>
            <person name="Sugimoto S."/>
            <person name="Matsui K."/>
            <person name="Yamagishi A."/>
            <person name="Kikuchi H."/>
            <person name="Ikeo K."/>
            <person name="Gojobori T."/>
        </authorList>
    </citation>
    <scope>NUCLEOTIDE SEQUENCE [LARGE SCALE GENOMIC DNA]</scope>
    <source>
        <strain evidence="9">DSM 44549 / YS-314 / AJ 12310 / JCM 11189 / NBRC 100395</strain>
    </source>
</reference>
<organism evidence="8 9">
    <name type="scientific">Corynebacterium efficiens (strain DSM 44549 / YS-314 / AJ 12310 / JCM 11189 / NBRC 100395)</name>
    <dbReference type="NCBI Taxonomy" id="196164"/>
    <lineage>
        <taxon>Bacteria</taxon>
        <taxon>Bacillati</taxon>
        <taxon>Actinomycetota</taxon>
        <taxon>Actinomycetes</taxon>
        <taxon>Mycobacteriales</taxon>
        <taxon>Corynebacteriaceae</taxon>
        <taxon>Corynebacterium</taxon>
    </lineage>
</organism>
<accession>C8NNF7</accession>
<evidence type="ECO:0000313" key="9">
    <source>
        <dbReference type="Proteomes" id="UP000001409"/>
    </source>
</evidence>
<feature type="region of interest" description="Disordered" evidence="5">
    <location>
        <begin position="1"/>
        <end position="45"/>
    </location>
</feature>
<dbReference type="KEGG" id="cef:CE0944"/>
<dbReference type="Gene3D" id="3.30.750.24">
    <property type="entry name" value="STAS domain"/>
    <property type="match status" value="1"/>
</dbReference>
<dbReference type="GO" id="GO:0055085">
    <property type="term" value="P:transmembrane transport"/>
    <property type="evidence" value="ECO:0007669"/>
    <property type="project" value="InterPro"/>
</dbReference>
<feature type="compositionally biased region" description="Pro residues" evidence="5">
    <location>
        <begin position="1"/>
        <end position="16"/>
    </location>
</feature>
<dbReference type="CDD" id="cd07042">
    <property type="entry name" value="STAS_SulP_like_sulfate_transporter"/>
    <property type="match status" value="1"/>
</dbReference>
<evidence type="ECO:0000256" key="3">
    <source>
        <dbReference type="ARBA" id="ARBA00022989"/>
    </source>
</evidence>
<dbReference type="GO" id="GO:0016020">
    <property type="term" value="C:membrane"/>
    <property type="evidence" value="ECO:0007669"/>
    <property type="project" value="UniProtKB-SubCell"/>
</dbReference>
<comment type="subcellular location">
    <subcellularLocation>
        <location evidence="1">Membrane</location>
        <topology evidence="1">Multi-pass membrane protein</topology>
    </subcellularLocation>
</comment>
<feature type="domain" description="STAS" evidence="7">
    <location>
        <begin position="472"/>
        <end position="576"/>
    </location>
</feature>
<protein>
    <submittedName>
        <fullName evidence="8">Putative transport protein</fullName>
    </submittedName>
</protein>
<sequence length="590" mass="61066">MTIPHPASPGPTPADPASPDASDTTVHTPDPRRNRRNRRAQTGQWRSLLPSTDDYALLRSTWRGDITAGITVGIVALPLALAFGVSSGVGAEAGLITAIVAGLIAAIFGGSNVQVSGPTGAMVVVLAPIVMAHGVAAVALVSLMAGVIVLLAGVFKLGRTVSFIPWPVIEGFTLGIGVIIFMQQVPAAVGYAGSLPPNTVAAAWHALTHATWPEGFLPLAVVAAVIIVMLLLGRFAPKAPASFLAIIVVTVAVLVLRLPVADIGEIPRSLPAPTLPEINPELVGALVGPAFAVAALAAIESLLSARVAASMADTGPYHADRELVGQGLASIGAGFFGGMPATGAIARTSVNVRSGGRTRVSAIVHALVLLAVVYLAAGVVSVIPLAALSGVLMVTAGRMVNLEVASRVLRSTRSDGVVFVITAIITITVDLVVAVGIGIAAAAFFILRRMSLDTGLFRETLPGRAMPGDERIALFRIEGSLFFGAAERILDQILEHKATNDIDVVILRLSQIQMIDATGANQLTELVTSLERRGVTVIIKGVRKEHIHVLGVLGAIRSLRDPNHLVDDLDTAVTHARSHVTGVSGESVSR</sequence>
<evidence type="ECO:0000256" key="5">
    <source>
        <dbReference type="SAM" id="MobiDB-lite"/>
    </source>
</evidence>
<evidence type="ECO:0000256" key="6">
    <source>
        <dbReference type="SAM" id="Phobius"/>
    </source>
</evidence>
<dbReference type="Pfam" id="PF00916">
    <property type="entry name" value="Sulfate_transp"/>
    <property type="match status" value="1"/>
</dbReference>
<dbReference type="AlphaFoldDB" id="Q8FR23"/>
<dbReference type="STRING" id="196164.gene:10741350"/>
<dbReference type="PANTHER" id="PTHR11814">
    <property type="entry name" value="SULFATE TRANSPORTER"/>
    <property type="match status" value="1"/>
</dbReference>
<keyword evidence="9" id="KW-1185">Reference proteome</keyword>
<dbReference type="InterPro" id="IPR011547">
    <property type="entry name" value="SLC26A/SulP_dom"/>
</dbReference>
<dbReference type="eggNOG" id="COG0659">
    <property type="taxonomic scope" value="Bacteria"/>
</dbReference>
<dbReference type="Pfam" id="PF01740">
    <property type="entry name" value="STAS"/>
    <property type="match status" value="1"/>
</dbReference>
<dbReference type="SUPFAM" id="SSF52091">
    <property type="entry name" value="SpoIIaa-like"/>
    <property type="match status" value="1"/>
</dbReference>
<evidence type="ECO:0000313" key="8">
    <source>
        <dbReference type="EMBL" id="BAC17754.1"/>
    </source>
</evidence>
<dbReference type="InterPro" id="IPR036513">
    <property type="entry name" value="STAS_dom_sf"/>
</dbReference>
<name>Q8FR23_COREF</name>
<feature type="transmembrane region" description="Helical" evidence="6">
    <location>
        <begin position="66"/>
        <end position="86"/>
    </location>
</feature>
<feature type="transmembrane region" description="Helical" evidence="6">
    <location>
        <begin position="282"/>
        <end position="303"/>
    </location>
</feature>
<feature type="transmembrane region" description="Helical" evidence="6">
    <location>
        <begin position="216"/>
        <end position="235"/>
    </location>
</feature>
<dbReference type="OrthoDB" id="9771198at2"/>
<dbReference type="PROSITE" id="PS50801">
    <property type="entry name" value="STAS"/>
    <property type="match status" value="1"/>
</dbReference>
<feature type="transmembrane region" description="Helical" evidence="6">
    <location>
        <begin position="416"/>
        <end position="447"/>
    </location>
</feature>
<dbReference type="EMBL" id="BA000035">
    <property type="protein sequence ID" value="BAC17754.1"/>
    <property type="molecule type" value="Genomic_DNA"/>
</dbReference>
<accession>Q8FR23</accession>
<dbReference type="Proteomes" id="UP000001409">
    <property type="component" value="Chromosome"/>
</dbReference>
<feature type="transmembrane region" description="Helical" evidence="6">
    <location>
        <begin position="323"/>
        <end position="346"/>
    </location>
</feature>
<feature type="transmembrane region" description="Helical" evidence="6">
    <location>
        <begin position="123"/>
        <end position="151"/>
    </location>
</feature>
<keyword evidence="4 6" id="KW-0472">Membrane</keyword>
<evidence type="ECO:0000256" key="2">
    <source>
        <dbReference type="ARBA" id="ARBA00022692"/>
    </source>
</evidence>
<dbReference type="HOGENOM" id="CLU_003182_13_1_11"/>
<feature type="transmembrane region" description="Helical" evidence="6">
    <location>
        <begin position="367"/>
        <end position="396"/>
    </location>
</feature>
<keyword evidence="3 6" id="KW-1133">Transmembrane helix</keyword>
<evidence type="ECO:0000256" key="1">
    <source>
        <dbReference type="ARBA" id="ARBA00004141"/>
    </source>
</evidence>
<proteinExistence type="predicted"/>
<feature type="transmembrane region" description="Helical" evidence="6">
    <location>
        <begin position="93"/>
        <end position="111"/>
    </location>
</feature>
<keyword evidence="2 6" id="KW-0812">Transmembrane</keyword>
<feature type="transmembrane region" description="Helical" evidence="6">
    <location>
        <begin position="163"/>
        <end position="182"/>
    </location>
</feature>
<feature type="transmembrane region" description="Helical" evidence="6">
    <location>
        <begin position="241"/>
        <end position="261"/>
    </location>
</feature>
<evidence type="ECO:0000259" key="7">
    <source>
        <dbReference type="PROSITE" id="PS50801"/>
    </source>
</evidence>